<dbReference type="GO" id="GO:0015074">
    <property type="term" value="P:DNA integration"/>
    <property type="evidence" value="ECO:0007669"/>
    <property type="project" value="InterPro"/>
</dbReference>
<reference evidence="3" key="2">
    <citation type="journal article" date="2024" name="Environ. Microbiol.">
        <title>Genome analysis and description of Tunturibacter gen. nov. expands the diversity of Terriglobia in tundra soils.</title>
        <authorList>
            <person name="Messyasz A."/>
            <person name="Mannisto M.K."/>
            <person name="Kerkhof L.J."/>
            <person name="Haggblom M.M."/>
        </authorList>
    </citation>
    <scope>NUCLEOTIDE SEQUENCE</scope>
    <source>
        <strain evidence="3">X5P6</strain>
    </source>
</reference>
<proteinExistence type="predicted"/>
<gene>
    <name evidence="3" type="ORF">RBB77_08400</name>
</gene>
<sequence>MAQFRPYDCRHTWATRAVEAGIDLVTLAAMLGHSKINMVLRYAHPTQEHQSKAMDKMEQYVSAQKIAHAERTAPQTSSSIQ</sequence>
<protein>
    <submittedName>
        <fullName evidence="3">Tyrosine-type recombinase/integrase</fullName>
    </submittedName>
</protein>
<dbReference type="GO" id="GO:0006310">
    <property type="term" value="P:DNA recombination"/>
    <property type="evidence" value="ECO:0007669"/>
    <property type="project" value="UniProtKB-KW"/>
</dbReference>
<dbReference type="InterPro" id="IPR011010">
    <property type="entry name" value="DNA_brk_join_enz"/>
</dbReference>
<dbReference type="Pfam" id="PF00589">
    <property type="entry name" value="Phage_integrase"/>
    <property type="match status" value="1"/>
</dbReference>
<evidence type="ECO:0000256" key="1">
    <source>
        <dbReference type="ARBA" id="ARBA00023172"/>
    </source>
</evidence>
<dbReference type="Gene3D" id="1.10.443.10">
    <property type="entry name" value="Intergrase catalytic core"/>
    <property type="match status" value="1"/>
</dbReference>
<organism evidence="3">
    <name type="scientific">Tunturiibacter psychrotolerans</name>
    <dbReference type="NCBI Taxonomy" id="3069686"/>
    <lineage>
        <taxon>Bacteria</taxon>
        <taxon>Pseudomonadati</taxon>
        <taxon>Acidobacteriota</taxon>
        <taxon>Terriglobia</taxon>
        <taxon>Terriglobales</taxon>
        <taxon>Acidobacteriaceae</taxon>
        <taxon>Tunturiibacter</taxon>
    </lineage>
</organism>
<dbReference type="EMBL" id="CP132942">
    <property type="protein sequence ID" value="XCB34903.1"/>
    <property type="molecule type" value="Genomic_DNA"/>
</dbReference>
<dbReference type="KEGG" id="tpsc:RBB77_08400"/>
<name>A0AAU7ZVE7_9BACT</name>
<evidence type="ECO:0000259" key="2">
    <source>
        <dbReference type="PROSITE" id="PS51898"/>
    </source>
</evidence>
<reference evidence="3" key="1">
    <citation type="submission" date="2023-08" db="EMBL/GenBank/DDBJ databases">
        <authorList>
            <person name="Messyasz A."/>
            <person name="Mannisto M.K."/>
            <person name="Kerkhof L.J."/>
            <person name="Haggblom M."/>
        </authorList>
    </citation>
    <scope>NUCLEOTIDE SEQUENCE</scope>
    <source>
        <strain evidence="3">X5P6</strain>
    </source>
</reference>
<keyword evidence="1" id="KW-0233">DNA recombination</keyword>
<dbReference type="PROSITE" id="PS51898">
    <property type="entry name" value="TYR_RECOMBINASE"/>
    <property type="match status" value="1"/>
</dbReference>
<feature type="domain" description="Tyr recombinase" evidence="2">
    <location>
        <begin position="1"/>
        <end position="55"/>
    </location>
</feature>
<evidence type="ECO:0000313" key="3">
    <source>
        <dbReference type="EMBL" id="XCB34903.1"/>
    </source>
</evidence>
<dbReference type="RefSeq" id="WP_353066453.1">
    <property type="nucleotide sequence ID" value="NZ_CP132942.1"/>
</dbReference>
<dbReference type="SUPFAM" id="SSF56349">
    <property type="entry name" value="DNA breaking-rejoining enzymes"/>
    <property type="match status" value="1"/>
</dbReference>
<accession>A0AAU7ZVE7</accession>
<dbReference type="AlphaFoldDB" id="A0AAU7ZVE7"/>
<dbReference type="InterPro" id="IPR013762">
    <property type="entry name" value="Integrase-like_cat_sf"/>
</dbReference>
<dbReference type="InterPro" id="IPR002104">
    <property type="entry name" value="Integrase_catalytic"/>
</dbReference>
<dbReference type="GO" id="GO:0003677">
    <property type="term" value="F:DNA binding"/>
    <property type="evidence" value="ECO:0007669"/>
    <property type="project" value="InterPro"/>
</dbReference>